<dbReference type="PANTHER" id="PTHR13683:SF750">
    <property type="entry name" value="ASPARTYL PROTEASE AED1"/>
    <property type="match status" value="1"/>
</dbReference>
<proteinExistence type="inferred from homology"/>
<dbReference type="AlphaFoldDB" id="A0AAD9XGN8"/>
<dbReference type="InterPro" id="IPR001461">
    <property type="entry name" value="Aspartic_peptidase_A1"/>
</dbReference>
<feature type="domain" description="Peptidase A1" evidence="5">
    <location>
        <begin position="142"/>
        <end position="480"/>
    </location>
</feature>
<dbReference type="Pfam" id="PF14541">
    <property type="entry name" value="TAXi_C"/>
    <property type="match status" value="1"/>
</dbReference>
<dbReference type="EMBL" id="JANJYI010000002">
    <property type="protein sequence ID" value="KAK2658688.1"/>
    <property type="molecule type" value="Genomic_DNA"/>
</dbReference>
<dbReference type="InterPro" id="IPR033121">
    <property type="entry name" value="PEPTIDASE_A1"/>
</dbReference>
<dbReference type="GO" id="GO:0004190">
    <property type="term" value="F:aspartic-type endopeptidase activity"/>
    <property type="evidence" value="ECO:0007669"/>
    <property type="project" value="UniProtKB-KW"/>
</dbReference>
<keyword evidence="3" id="KW-0645">Protease</keyword>
<keyword evidence="7" id="KW-1185">Reference proteome</keyword>
<sequence>MATSISFAGLSCFLLSLCLVCSVKEGYAFEELRESHAESYLTHTFEVSSLFASSICNHSTKANERESTFIVVDKYGPCFQPNQQRSVVSPSLTDIIRSDRARIYSIHHSRLSKSSGRRDHIVEPNSLSIPVKDGSAFSTSNYLVTVGLGTPKKDLSLVLDTGSDLTWTQCQPCTRCYKQTEPLFDRTQSSTYVNISKTDSVCAYVQRPGTVPPGAETLCFYGIAYGDGSISLGFFSKETLTMSAAEKINSFLFGCGTDNRGEFDLEAGILGLSQESASIVFQTAAKYNKIFSYCIPSSASSTGHLTFGSQTPAPANIIYTKLVAQKSPSYGLDLIGIGLGGTKLNISESVFTTPGTIIDSGTVFTYLPPNAYPTFRDAFRAAMTAYPLTTGRPDDDLDTCYDLSKTSSVKVPEISFFFKDGKVVGMPGKSSLVTYSKTNSQVCLGFAPYEAGDDEIIIGNQVQRTMEVVYDVAGQRIGFALNGCT</sequence>
<dbReference type="Pfam" id="PF14543">
    <property type="entry name" value="TAXi_N"/>
    <property type="match status" value="1"/>
</dbReference>
<evidence type="ECO:0000259" key="5">
    <source>
        <dbReference type="PROSITE" id="PS51767"/>
    </source>
</evidence>
<keyword evidence="3" id="KW-0378">Hydrolase</keyword>
<keyword evidence="3" id="KW-0064">Aspartyl protease</keyword>
<comment type="similarity">
    <text evidence="1 3">Belongs to the peptidase A1 family.</text>
</comment>
<evidence type="ECO:0000313" key="6">
    <source>
        <dbReference type="EMBL" id="KAK2658688.1"/>
    </source>
</evidence>
<dbReference type="GO" id="GO:0006508">
    <property type="term" value="P:proteolysis"/>
    <property type="evidence" value="ECO:0007669"/>
    <property type="project" value="UniProtKB-KW"/>
</dbReference>
<evidence type="ECO:0000256" key="2">
    <source>
        <dbReference type="PIRSR" id="PIRSR601461-1"/>
    </source>
</evidence>
<evidence type="ECO:0000313" key="7">
    <source>
        <dbReference type="Proteomes" id="UP001280121"/>
    </source>
</evidence>
<feature type="chain" id="PRO_5041942628" description="Peptidase A1 domain-containing protein" evidence="4">
    <location>
        <begin position="29"/>
        <end position="485"/>
    </location>
</feature>
<feature type="active site" evidence="2">
    <location>
        <position position="160"/>
    </location>
</feature>
<feature type="signal peptide" evidence="4">
    <location>
        <begin position="1"/>
        <end position="28"/>
    </location>
</feature>
<organism evidence="6 7">
    <name type="scientific">Dipteronia dyeriana</name>
    <dbReference type="NCBI Taxonomy" id="168575"/>
    <lineage>
        <taxon>Eukaryota</taxon>
        <taxon>Viridiplantae</taxon>
        <taxon>Streptophyta</taxon>
        <taxon>Embryophyta</taxon>
        <taxon>Tracheophyta</taxon>
        <taxon>Spermatophyta</taxon>
        <taxon>Magnoliopsida</taxon>
        <taxon>eudicotyledons</taxon>
        <taxon>Gunneridae</taxon>
        <taxon>Pentapetalae</taxon>
        <taxon>rosids</taxon>
        <taxon>malvids</taxon>
        <taxon>Sapindales</taxon>
        <taxon>Sapindaceae</taxon>
        <taxon>Hippocastanoideae</taxon>
        <taxon>Acereae</taxon>
        <taxon>Dipteronia</taxon>
    </lineage>
</organism>
<dbReference type="PRINTS" id="PR00792">
    <property type="entry name" value="PEPSIN"/>
</dbReference>
<dbReference type="SUPFAM" id="SSF50630">
    <property type="entry name" value="Acid proteases"/>
    <property type="match status" value="1"/>
</dbReference>
<dbReference type="Gene3D" id="2.40.70.10">
    <property type="entry name" value="Acid Proteases"/>
    <property type="match status" value="2"/>
</dbReference>
<dbReference type="InterPro" id="IPR001969">
    <property type="entry name" value="Aspartic_peptidase_AS"/>
</dbReference>
<dbReference type="PANTHER" id="PTHR13683">
    <property type="entry name" value="ASPARTYL PROTEASES"/>
    <property type="match status" value="1"/>
</dbReference>
<feature type="active site" evidence="2">
    <location>
        <position position="359"/>
    </location>
</feature>
<dbReference type="FunFam" id="2.40.70.10:FF:000021">
    <property type="entry name" value="Aspartyl protease AED1"/>
    <property type="match status" value="1"/>
</dbReference>
<evidence type="ECO:0000256" key="4">
    <source>
        <dbReference type="SAM" id="SignalP"/>
    </source>
</evidence>
<dbReference type="InterPro" id="IPR021109">
    <property type="entry name" value="Peptidase_aspartic_dom_sf"/>
</dbReference>
<accession>A0AAD9XGN8</accession>
<dbReference type="InterPro" id="IPR032861">
    <property type="entry name" value="TAXi_N"/>
</dbReference>
<comment type="caution">
    <text evidence="6">The sequence shown here is derived from an EMBL/GenBank/DDBJ whole genome shotgun (WGS) entry which is preliminary data.</text>
</comment>
<dbReference type="PROSITE" id="PS00141">
    <property type="entry name" value="ASP_PROTEASE"/>
    <property type="match status" value="1"/>
</dbReference>
<dbReference type="InterPro" id="IPR032799">
    <property type="entry name" value="TAXi_C"/>
</dbReference>
<reference evidence="6" key="1">
    <citation type="journal article" date="2023" name="Plant J.">
        <title>Genome sequences and population genomics provide insights into the demographic history, inbreeding, and mutation load of two 'living fossil' tree species of Dipteronia.</title>
        <authorList>
            <person name="Feng Y."/>
            <person name="Comes H.P."/>
            <person name="Chen J."/>
            <person name="Zhu S."/>
            <person name="Lu R."/>
            <person name="Zhang X."/>
            <person name="Li P."/>
            <person name="Qiu J."/>
            <person name="Olsen K.M."/>
            <person name="Qiu Y."/>
        </authorList>
    </citation>
    <scope>NUCLEOTIDE SEQUENCE</scope>
    <source>
        <strain evidence="6">KIB01</strain>
    </source>
</reference>
<dbReference type="PROSITE" id="PS51767">
    <property type="entry name" value="PEPTIDASE_A1"/>
    <property type="match status" value="1"/>
</dbReference>
<evidence type="ECO:0000256" key="3">
    <source>
        <dbReference type="RuleBase" id="RU000454"/>
    </source>
</evidence>
<evidence type="ECO:0000256" key="1">
    <source>
        <dbReference type="ARBA" id="ARBA00007447"/>
    </source>
</evidence>
<protein>
    <recommendedName>
        <fullName evidence="5">Peptidase A1 domain-containing protein</fullName>
    </recommendedName>
</protein>
<keyword evidence="4" id="KW-0732">Signal</keyword>
<dbReference type="Proteomes" id="UP001280121">
    <property type="component" value="Unassembled WGS sequence"/>
</dbReference>
<name>A0AAD9XGN8_9ROSI</name>
<gene>
    <name evidence="6" type="ORF">Ddye_005221</name>
</gene>